<reference evidence="1" key="1">
    <citation type="journal article" date="2014" name="Front. Microbiol.">
        <title>High frequency of phylogenetically diverse reductive dehalogenase-homologous genes in deep subseafloor sedimentary metagenomes.</title>
        <authorList>
            <person name="Kawai M."/>
            <person name="Futagami T."/>
            <person name="Toyoda A."/>
            <person name="Takaki Y."/>
            <person name="Nishi S."/>
            <person name="Hori S."/>
            <person name="Arai W."/>
            <person name="Tsubouchi T."/>
            <person name="Morono Y."/>
            <person name="Uchiyama I."/>
            <person name="Ito T."/>
            <person name="Fujiyama A."/>
            <person name="Inagaki F."/>
            <person name="Takami H."/>
        </authorList>
    </citation>
    <scope>NUCLEOTIDE SEQUENCE</scope>
    <source>
        <strain evidence="1">Expedition CK06-06</strain>
    </source>
</reference>
<name>X0Z2X4_9ZZZZ</name>
<organism evidence="1">
    <name type="scientific">marine sediment metagenome</name>
    <dbReference type="NCBI Taxonomy" id="412755"/>
    <lineage>
        <taxon>unclassified sequences</taxon>
        <taxon>metagenomes</taxon>
        <taxon>ecological metagenomes</taxon>
    </lineage>
</organism>
<gene>
    <name evidence="1" type="ORF">S01H4_14694</name>
</gene>
<evidence type="ECO:0000313" key="1">
    <source>
        <dbReference type="EMBL" id="GAG63630.1"/>
    </source>
</evidence>
<accession>X0Z2X4</accession>
<sequence>MSKFERHSKKGESYYVYPHKHCQKCGQMIEESSNYCPECYKISGKSDIIIKYPSKIYYQMTITI</sequence>
<proteinExistence type="predicted"/>
<protein>
    <submittedName>
        <fullName evidence="1">Uncharacterized protein</fullName>
    </submittedName>
</protein>
<comment type="caution">
    <text evidence="1">The sequence shown here is derived from an EMBL/GenBank/DDBJ whole genome shotgun (WGS) entry which is preliminary data.</text>
</comment>
<dbReference type="EMBL" id="BART01006441">
    <property type="protein sequence ID" value="GAG63630.1"/>
    <property type="molecule type" value="Genomic_DNA"/>
</dbReference>
<dbReference type="AlphaFoldDB" id="X0Z2X4"/>